<dbReference type="Proteomes" id="UP000319671">
    <property type="component" value="Unassembled WGS sequence"/>
</dbReference>
<dbReference type="Pfam" id="PF08378">
    <property type="entry name" value="NERD"/>
    <property type="match status" value="1"/>
</dbReference>
<keyword evidence="3" id="KW-1185">Reference proteome</keyword>
<gene>
    <name evidence="2" type="ORF">FB550_110210</name>
</gene>
<evidence type="ECO:0000313" key="3">
    <source>
        <dbReference type="Proteomes" id="UP000319671"/>
    </source>
</evidence>
<reference evidence="2 3" key="1">
    <citation type="submission" date="2019-06" db="EMBL/GenBank/DDBJ databases">
        <title>Sorghum-associated microbial communities from plants grown in Nebraska, USA.</title>
        <authorList>
            <person name="Schachtman D."/>
        </authorList>
    </citation>
    <scope>NUCLEOTIDE SEQUENCE [LARGE SCALE GENOMIC DNA]</scope>
    <source>
        <strain evidence="2 3">2482</strain>
    </source>
</reference>
<organism evidence="2 3">
    <name type="scientific">Neobacillus bataviensis</name>
    <dbReference type="NCBI Taxonomy" id="220685"/>
    <lineage>
        <taxon>Bacteria</taxon>
        <taxon>Bacillati</taxon>
        <taxon>Bacillota</taxon>
        <taxon>Bacilli</taxon>
        <taxon>Bacillales</taxon>
        <taxon>Bacillaceae</taxon>
        <taxon>Neobacillus</taxon>
    </lineage>
</organism>
<feature type="domain" description="NERD" evidence="1">
    <location>
        <begin position="40"/>
        <end position="151"/>
    </location>
</feature>
<dbReference type="InterPro" id="IPR011528">
    <property type="entry name" value="NERD"/>
</dbReference>
<name>A0A561D2B9_9BACI</name>
<accession>A0A561D2B9</accession>
<dbReference type="EMBL" id="VIVN01000010">
    <property type="protein sequence ID" value="TWD97603.1"/>
    <property type="molecule type" value="Genomic_DNA"/>
</dbReference>
<evidence type="ECO:0000259" key="1">
    <source>
        <dbReference type="PROSITE" id="PS50965"/>
    </source>
</evidence>
<dbReference type="AlphaFoldDB" id="A0A561D2B9"/>
<evidence type="ECO:0000313" key="2">
    <source>
        <dbReference type="EMBL" id="TWD97603.1"/>
    </source>
</evidence>
<sequence length="305" mass="35564">MWSMILKDRPEPLELRILKLLDARTALEEKEKKYLHNKAKGYEGEKMFDLLTGKLEPPSYLLHDLLLESNNSKFQIDTLMIRQDPIHLFEVKNYEGDFNYENGRFYSLAIKKEIKNPLLQLERCESLLRQLLQSLGYHMTIEAYVIFINPKFHLYQSPMNKPIIYPNQLPDFMCKLNRKSSTLNGLHKSLAEQLVSMHQTESPYEKYSKYSIDMLKKGIICAVCHSFDVSSFDRHVQCQVCGHCEGLDSAVLRAVGEIKLLYPNVKITTNLVFEWCESIDSKKTIRRVLKQNLICNGKTKGLFYE</sequence>
<dbReference type="PROSITE" id="PS50965">
    <property type="entry name" value="NERD"/>
    <property type="match status" value="1"/>
</dbReference>
<proteinExistence type="predicted"/>
<comment type="caution">
    <text evidence="2">The sequence shown here is derived from an EMBL/GenBank/DDBJ whole genome shotgun (WGS) entry which is preliminary data.</text>
</comment>
<protein>
    <submittedName>
        <fullName evidence="2">Nuclease-like protein</fullName>
    </submittedName>
</protein>